<dbReference type="PIRSF" id="PIRSF002741">
    <property type="entry name" value="MppA"/>
    <property type="match status" value="1"/>
</dbReference>
<evidence type="ECO:0000256" key="4">
    <source>
        <dbReference type="ARBA" id="ARBA00022729"/>
    </source>
</evidence>
<dbReference type="PANTHER" id="PTHR30290">
    <property type="entry name" value="PERIPLASMIC BINDING COMPONENT OF ABC TRANSPORTER"/>
    <property type="match status" value="1"/>
</dbReference>
<dbReference type="EMBL" id="JAFBFH010000010">
    <property type="protein sequence ID" value="MBM7714857.1"/>
    <property type="molecule type" value="Genomic_DNA"/>
</dbReference>
<dbReference type="Gene3D" id="3.90.76.10">
    <property type="entry name" value="Dipeptide-binding Protein, Domain 1"/>
    <property type="match status" value="1"/>
</dbReference>
<dbReference type="RefSeq" id="WP_077113562.1">
    <property type="nucleotide sequence ID" value="NZ_JAFBFH010000010.1"/>
</dbReference>
<dbReference type="CDD" id="cd08504">
    <property type="entry name" value="PBP2_OppA"/>
    <property type="match status" value="1"/>
</dbReference>
<dbReference type="Gene3D" id="3.10.105.10">
    <property type="entry name" value="Dipeptide-binding Protein, Domain 3"/>
    <property type="match status" value="1"/>
</dbReference>
<sequence length="556" mass="63165">MENKRRYWLMVLLFASFLTLAGCYGGDKKATKDGKMDTGGGEKAESGQVLNLSVEGEIPTLRTNGTMDGLSQTIIQNIFEGLFRLNENDEIIEGVVDSYEVSKDGKKYTFQLKEDAVWSNGDPVKADDFVYAWRRNLAPETISPHAYLMNAVKGAEEIQNSKSDLYGKTDQLGVKAIDASTLEVELVNSVPYFTELLAHAVFYPQHEEFVESKGDQYALEPEHLIFNGPFQLDSWDHDQKWTLKKNSSYWDEENVKVEEIRYNVAKDMATSVNLYETGAIDAVNLSSDFVDAYKDHAEFTTSLKSEVYFLRMNQKNQYLQNVNIRKAIDMAWDKEQAADSILKNGSKAAYWLVFPGFVQSEDGEDFREKFGDLNKGDLKEAQALWKKGLEELGTKDISLELLSYDDEQRKSIAEYMKNQLEKNLPGLSISINQQPNKQKLALEEAQDYDLSHSGWRNDVSDPVEFLSVFLSDGPYNWQDFNNEKYDSLVKKAMSDFSDIQQRFEELQEAENLLIGQEAAISPMYQAGSARLIKPYVKGYVAHANSTASFQWVSVEK</sequence>
<evidence type="ECO:0000259" key="5">
    <source>
        <dbReference type="Pfam" id="PF00496"/>
    </source>
</evidence>
<dbReference type="Proteomes" id="UP000823485">
    <property type="component" value="Unassembled WGS sequence"/>
</dbReference>
<keyword evidence="4" id="KW-0732">Signal</keyword>
<dbReference type="PROSITE" id="PS51257">
    <property type="entry name" value="PROKAR_LIPOPROTEIN"/>
    <property type="match status" value="1"/>
</dbReference>
<evidence type="ECO:0000313" key="7">
    <source>
        <dbReference type="Proteomes" id="UP000823485"/>
    </source>
</evidence>
<reference evidence="6 7" key="1">
    <citation type="submission" date="2021-01" db="EMBL/GenBank/DDBJ databases">
        <title>Genomic Encyclopedia of Type Strains, Phase IV (KMG-IV): sequencing the most valuable type-strain genomes for metagenomic binning, comparative biology and taxonomic classification.</title>
        <authorList>
            <person name="Goeker M."/>
        </authorList>
    </citation>
    <scope>NUCLEOTIDE SEQUENCE [LARGE SCALE GENOMIC DNA]</scope>
    <source>
        <strain evidence="6 7">DSM 105453</strain>
    </source>
</reference>
<keyword evidence="7" id="KW-1185">Reference proteome</keyword>
<gene>
    <name evidence="6" type="ORF">JOC94_001829</name>
</gene>
<evidence type="ECO:0000313" key="6">
    <source>
        <dbReference type="EMBL" id="MBM7714857.1"/>
    </source>
</evidence>
<comment type="subcellular location">
    <subcellularLocation>
        <location evidence="1">Cell envelope</location>
    </subcellularLocation>
</comment>
<keyword evidence="3" id="KW-0813">Transport</keyword>
<organism evidence="6 7">
    <name type="scientific">Siminovitchia thermophila</name>
    <dbReference type="NCBI Taxonomy" id="1245522"/>
    <lineage>
        <taxon>Bacteria</taxon>
        <taxon>Bacillati</taxon>
        <taxon>Bacillota</taxon>
        <taxon>Bacilli</taxon>
        <taxon>Bacillales</taxon>
        <taxon>Bacillaceae</taxon>
        <taxon>Siminovitchia</taxon>
    </lineage>
</organism>
<dbReference type="SUPFAM" id="SSF53850">
    <property type="entry name" value="Periplasmic binding protein-like II"/>
    <property type="match status" value="1"/>
</dbReference>
<evidence type="ECO:0000256" key="2">
    <source>
        <dbReference type="ARBA" id="ARBA00005695"/>
    </source>
</evidence>
<name>A0ABS2R5G7_9BACI</name>
<comment type="caution">
    <text evidence="6">The sequence shown here is derived from an EMBL/GenBank/DDBJ whole genome shotgun (WGS) entry which is preliminary data.</text>
</comment>
<dbReference type="InterPro" id="IPR000914">
    <property type="entry name" value="SBP_5_dom"/>
</dbReference>
<evidence type="ECO:0000256" key="1">
    <source>
        <dbReference type="ARBA" id="ARBA00004196"/>
    </source>
</evidence>
<protein>
    <submittedName>
        <fullName evidence="6">Oligopeptide transport system substrate-binding protein</fullName>
    </submittedName>
</protein>
<dbReference type="PANTHER" id="PTHR30290:SF10">
    <property type="entry name" value="PERIPLASMIC OLIGOPEPTIDE-BINDING PROTEIN-RELATED"/>
    <property type="match status" value="1"/>
</dbReference>
<dbReference type="InterPro" id="IPR039424">
    <property type="entry name" value="SBP_5"/>
</dbReference>
<evidence type="ECO:0000256" key="3">
    <source>
        <dbReference type="ARBA" id="ARBA00022448"/>
    </source>
</evidence>
<accession>A0ABS2R5G7</accession>
<dbReference type="Gene3D" id="3.40.190.10">
    <property type="entry name" value="Periplasmic binding protein-like II"/>
    <property type="match status" value="1"/>
</dbReference>
<dbReference type="Pfam" id="PF00496">
    <property type="entry name" value="SBP_bac_5"/>
    <property type="match status" value="1"/>
</dbReference>
<feature type="domain" description="Solute-binding protein family 5" evidence="5">
    <location>
        <begin position="91"/>
        <end position="476"/>
    </location>
</feature>
<dbReference type="InterPro" id="IPR030678">
    <property type="entry name" value="Peptide/Ni-bd"/>
</dbReference>
<comment type="similarity">
    <text evidence="2">Belongs to the bacterial solute-binding protein 5 family.</text>
</comment>
<proteinExistence type="inferred from homology"/>